<feature type="signal peptide" evidence="1">
    <location>
        <begin position="1"/>
        <end position="21"/>
    </location>
</feature>
<gene>
    <name evidence="3" type="ORF">BCF38_1264</name>
    <name evidence="4" type="ORF">SAMN05421539_1264</name>
</gene>
<dbReference type="NCBIfam" id="TIGR00778">
    <property type="entry name" value="ahpD_dom"/>
    <property type="match status" value="1"/>
</dbReference>
<dbReference type="AlphaFoldDB" id="A0A2Y9B8H7"/>
<dbReference type="Pfam" id="PF02627">
    <property type="entry name" value="CMD"/>
    <property type="match status" value="1"/>
</dbReference>
<evidence type="ECO:0000313" key="5">
    <source>
        <dbReference type="Proteomes" id="UP000245839"/>
    </source>
</evidence>
<dbReference type="InterPro" id="IPR004675">
    <property type="entry name" value="AhpD_core"/>
</dbReference>
<evidence type="ECO:0000313" key="6">
    <source>
        <dbReference type="Proteomes" id="UP000251571"/>
    </source>
</evidence>
<dbReference type="InterPro" id="IPR029032">
    <property type="entry name" value="AhpD-like"/>
</dbReference>
<reference evidence="3 5" key="2">
    <citation type="submission" date="2018-03" db="EMBL/GenBank/DDBJ databases">
        <title>Genomic Encyclopedia of Archaeal and Bacterial Type Strains, Phase II (KMG-II): from individual species to whole genera.</title>
        <authorList>
            <person name="Goeker M."/>
        </authorList>
    </citation>
    <scope>NUCLEOTIDE SEQUENCE [LARGE SCALE GENOMIC DNA]</scope>
    <source>
        <strain evidence="3 5">DSM 25227</strain>
    </source>
</reference>
<dbReference type="SUPFAM" id="SSF69118">
    <property type="entry name" value="AhpD-like"/>
    <property type="match status" value="1"/>
</dbReference>
<dbReference type="Proteomes" id="UP000251571">
    <property type="component" value="Unassembled WGS sequence"/>
</dbReference>
<evidence type="ECO:0000256" key="1">
    <source>
        <dbReference type="SAM" id="SignalP"/>
    </source>
</evidence>
<feature type="chain" id="PRO_5033338367" evidence="1">
    <location>
        <begin position="22"/>
        <end position="145"/>
    </location>
</feature>
<protein>
    <submittedName>
        <fullName evidence="3">AhpD family alkylhydroperoxidase</fullName>
    </submittedName>
    <submittedName>
        <fullName evidence="4">Alkylhydroperoxidase AhpD family core domain-containing protein</fullName>
    </submittedName>
</protein>
<dbReference type="Gene3D" id="1.20.1290.10">
    <property type="entry name" value="AhpD-like"/>
    <property type="match status" value="1"/>
</dbReference>
<evidence type="ECO:0000313" key="3">
    <source>
        <dbReference type="EMBL" id="PWJ10041.1"/>
    </source>
</evidence>
<dbReference type="PANTHER" id="PTHR33930:SF2">
    <property type="entry name" value="BLR3452 PROTEIN"/>
    <property type="match status" value="1"/>
</dbReference>
<dbReference type="EMBL" id="QGDJ01000026">
    <property type="protein sequence ID" value="PWJ10041.1"/>
    <property type="molecule type" value="Genomic_DNA"/>
</dbReference>
<dbReference type="GO" id="GO:0051920">
    <property type="term" value="F:peroxiredoxin activity"/>
    <property type="evidence" value="ECO:0007669"/>
    <property type="project" value="InterPro"/>
</dbReference>
<dbReference type="PANTHER" id="PTHR33930">
    <property type="entry name" value="ALKYL HYDROPEROXIDE REDUCTASE AHPD"/>
    <property type="match status" value="1"/>
</dbReference>
<keyword evidence="1" id="KW-0732">Signal</keyword>
<organism evidence="4 6">
    <name type="scientific">Jannaschia seohaensis</name>
    <dbReference type="NCBI Taxonomy" id="475081"/>
    <lineage>
        <taxon>Bacteria</taxon>
        <taxon>Pseudomonadati</taxon>
        <taxon>Pseudomonadota</taxon>
        <taxon>Alphaproteobacteria</taxon>
        <taxon>Rhodobacterales</taxon>
        <taxon>Roseobacteraceae</taxon>
        <taxon>Jannaschia</taxon>
    </lineage>
</organism>
<accession>A0A2Y9B8H7</accession>
<dbReference type="OrthoDB" id="7355375at2"/>
<keyword evidence="4" id="KW-0575">Peroxidase</keyword>
<reference evidence="4 6" key="1">
    <citation type="submission" date="2016-10" db="EMBL/GenBank/DDBJ databases">
        <authorList>
            <person name="Cai Z."/>
        </authorList>
    </citation>
    <scope>NUCLEOTIDE SEQUENCE [LARGE SCALE GENOMIC DNA]</scope>
    <source>
        <strain evidence="4 6">DSM 25227</strain>
    </source>
</reference>
<evidence type="ECO:0000313" key="4">
    <source>
        <dbReference type="EMBL" id="SSA51788.1"/>
    </source>
</evidence>
<evidence type="ECO:0000259" key="2">
    <source>
        <dbReference type="Pfam" id="PF02627"/>
    </source>
</evidence>
<dbReference type="EMBL" id="UETC01000026">
    <property type="protein sequence ID" value="SSA51788.1"/>
    <property type="molecule type" value="Genomic_DNA"/>
</dbReference>
<dbReference type="InterPro" id="IPR003779">
    <property type="entry name" value="CMD-like"/>
</dbReference>
<proteinExistence type="predicted"/>
<sequence>MIRSTLAAGLIAACAALPAAAQQDPETARQEIEETLGAVPSYLQVYPEAALGAGWAFMKGINLNQQFELDPKTRELILLAVSAQIPCDYCVYYHRRAAAAFGASEQELREAVLMAAVIRHWSTILHGAQYDMEAFRAETDGFFPE</sequence>
<keyword evidence="4" id="KW-0560">Oxidoreductase</keyword>
<keyword evidence="5" id="KW-1185">Reference proteome</keyword>
<dbReference type="Proteomes" id="UP000245839">
    <property type="component" value="Unassembled WGS sequence"/>
</dbReference>
<name>A0A2Y9B8H7_9RHOB</name>
<feature type="domain" description="Carboxymuconolactone decarboxylase-like" evidence="2">
    <location>
        <begin position="68"/>
        <end position="128"/>
    </location>
</feature>
<dbReference type="RefSeq" id="WP_109566553.1">
    <property type="nucleotide sequence ID" value="NZ_QGDJ01000026.1"/>
</dbReference>